<protein>
    <submittedName>
        <fullName evidence="1">Uncharacterized protein</fullName>
    </submittedName>
</protein>
<dbReference type="AlphaFoldDB" id="A0A0V1GCV8"/>
<evidence type="ECO:0000313" key="1">
    <source>
        <dbReference type="EMBL" id="KRY96054.1"/>
    </source>
</evidence>
<reference evidence="1 2" key="1">
    <citation type="submission" date="2015-01" db="EMBL/GenBank/DDBJ databases">
        <title>Evolution of Trichinella species and genotypes.</title>
        <authorList>
            <person name="Korhonen P.K."/>
            <person name="Edoardo P."/>
            <person name="Giuseppe L.R."/>
            <person name="Gasser R.B."/>
        </authorList>
    </citation>
    <scope>NUCLEOTIDE SEQUENCE [LARGE SCALE GENOMIC DNA]</scope>
    <source>
        <strain evidence="1">ISS588</strain>
    </source>
</reference>
<organism evidence="1 2">
    <name type="scientific">Trichinella pseudospiralis</name>
    <name type="common">Parasitic roundworm</name>
    <dbReference type="NCBI Taxonomy" id="6337"/>
    <lineage>
        <taxon>Eukaryota</taxon>
        <taxon>Metazoa</taxon>
        <taxon>Ecdysozoa</taxon>
        <taxon>Nematoda</taxon>
        <taxon>Enoplea</taxon>
        <taxon>Dorylaimia</taxon>
        <taxon>Trichinellida</taxon>
        <taxon>Trichinellidae</taxon>
        <taxon>Trichinella</taxon>
    </lineage>
</organism>
<sequence length="56" mass="6970">MDNNCDKEPKLCDLRLLQTIVRSKKVKFVEKYGQWATWQRLHTFQLKRYQKRQNEE</sequence>
<proteinExistence type="predicted"/>
<dbReference type="EMBL" id="JYDS01003543">
    <property type="protein sequence ID" value="KRY96054.1"/>
    <property type="molecule type" value="Genomic_DNA"/>
</dbReference>
<accession>A0A0V1GCV8</accession>
<comment type="caution">
    <text evidence="1">The sequence shown here is derived from an EMBL/GenBank/DDBJ whole genome shotgun (WGS) entry which is preliminary data.</text>
</comment>
<name>A0A0V1GCV8_TRIPS</name>
<dbReference type="Proteomes" id="UP000054805">
    <property type="component" value="Unassembled WGS sequence"/>
</dbReference>
<gene>
    <name evidence="1" type="ORF">T4B_265</name>
</gene>
<keyword evidence="2" id="KW-1185">Reference proteome</keyword>
<evidence type="ECO:0000313" key="2">
    <source>
        <dbReference type="Proteomes" id="UP000054805"/>
    </source>
</evidence>